<feature type="chain" id="PRO_5002798270" description="G-protein coupled receptors family 3 profile domain-containing protein" evidence="18">
    <location>
        <begin position="24"/>
        <end position="796"/>
    </location>
</feature>
<accession>B3RII8</accession>
<dbReference type="PRINTS" id="PR01176">
    <property type="entry name" value="GABABRECEPTR"/>
</dbReference>
<keyword evidence="8" id="KW-0297">G-protein coupled receptor</keyword>
<keyword evidence="5 18" id="KW-0732">Signal</keyword>
<evidence type="ECO:0000256" key="14">
    <source>
        <dbReference type="ARBA" id="ARBA00023224"/>
    </source>
</evidence>
<feature type="transmembrane region" description="Helical" evidence="17">
    <location>
        <begin position="625"/>
        <end position="646"/>
    </location>
</feature>
<dbReference type="GO" id="GO:0038039">
    <property type="term" value="C:G protein-coupled receptor heterodimeric complex"/>
    <property type="evidence" value="ECO:0000318"/>
    <property type="project" value="GO_Central"/>
</dbReference>
<keyword evidence="7" id="KW-0770">Synapse</keyword>
<feature type="domain" description="G-protein coupled receptors family 3 profile" evidence="19">
    <location>
        <begin position="484"/>
        <end position="684"/>
    </location>
</feature>
<dbReference type="STRING" id="10228.B3RII8"/>
<dbReference type="OMA" id="ANEQYAG"/>
<evidence type="ECO:0000256" key="5">
    <source>
        <dbReference type="ARBA" id="ARBA00022729"/>
    </source>
</evidence>
<dbReference type="HOGENOM" id="CLU_005240_1_1_1"/>
<dbReference type="GO" id="GO:0007214">
    <property type="term" value="P:gamma-aminobutyric acid signaling pathway"/>
    <property type="evidence" value="ECO:0000318"/>
    <property type="project" value="GO_Central"/>
</dbReference>
<dbReference type="PROSITE" id="PS50259">
    <property type="entry name" value="G_PROTEIN_RECEP_F3_4"/>
    <property type="match status" value="1"/>
</dbReference>
<feature type="transmembrane region" description="Helical" evidence="17">
    <location>
        <begin position="658"/>
        <end position="685"/>
    </location>
</feature>
<keyword evidence="11" id="KW-1015">Disulfide bond</keyword>
<evidence type="ECO:0000256" key="13">
    <source>
        <dbReference type="ARBA" id="ARBA00023180"/>
    </source>
</evidence>
<keyword evidence="21" id="KW-1185">Reference proteome</keyword>
<dbReference type="KEGG" id="tad:TRIADDRAFT_51333"/>
<keyword evidence="4 17" id="KW-0812">Transmembrane</keyword>
<dbReference type="Gene3D" id="3.40.50.2300">
    <property type="match status" value="2"/>
</dbReference>
<dbReference type="SUPFAM" id="SSF53822">
    <property type="entry name" value="Periplasmic binding protein-like I"/>
    <property type="match status" value="1"/>
</dbReference>
<keyword evidence="6 17" id="KW-1133">Transmembrane helix</keyword>
<keyword evidence="14" id="KW-0807">Transducer</keyword>
<evidence type="ECO:0000256" key="4">
    <source>
        <dbReference type="ARBA" id="ARBA00022692"/>
    </source>
</evidence>
<dbReference type="InParanoid" id="B3RII8"/>
<keyword evidence="9" id="KW-0175">Coiled coil</keyword>
<dbReference type="FunFam" id="3.40.50.2300:FF:000072">
    <property type="entry name" value="Gamma-aminobutyric acid type B receptor subunit 2"/>
    <property type="match status" value="2"/>
</dbReference>
<dbReference type="PhylomeDB" id="B3RII8"/>
<feature type="transmembrane region" description="Helical" evidence="17">
    <location>
        <begin position="592"/>
        <end position="613"/>
    </location>
</feature>
<dbReference type="OrthoDB" id="17569at2759"/>
<feature type="signal peptide" evidence="18">
    <location>
        <begin position="1"/>
        <end position="23"/>
    </location>
</feature>
<keyword evidence="3" id="KW-0597">Phosphoprotein</keyword>
<reference evidence="20 21" key="1">
    <citation type="journal article" date="2008" name="Nature">
        <title>The Trichoplax genome and the nature of placozoans.</title>
        <authorList>
            <person name="Srivastava M."/>
            <person name="Begovic E."/>
            <person name="Chapman J."/>
            <person name="Putnam N.H."/>
            <person name="Hellsten U."/>
            <person name="Kawashima T."/>
            <person name="Kuo A."/>
            <person name="Mitros T."/>
            <person name="Salamov A."/>
            <person name="Carpenter M.L."/>
            <person name="Signorovitch A.Y."/>
            <person name="Moreno M.A."/>
            <person name="Kamm K."/>
            <person name="Grimwood J."/>
            <person name="Schmutz J."/>
            <person name="Shapiro H."/>
            <person name="Grigoriev I.V."/>
            <person name="Buss L.W."/>
            <person name="Schierwater B."/>
            <person name="Dellaporta S.L."/>
            <person name="Rokhsar D.S."/>
        </authorList>
    </citation>
    <scope>NUCLEOTIDE SEQUENCE [LARGE SCALE GENOMIC DNA]</scope>
    <source>
        <strain evidence="20 21">Grell-BS-1999</strain>
    </source>
</reference>
<dbReference type="CTD" id="6748847"/>
<dbReference type="EMBL" id="DS985241">
    <property type="protein sequence ID" value="EDV28430.1"/>
    <property type="molecule type" value="Genomic_DNA"/>
</dbReference>
<keyword evidence="10 17" id="KW-0472">Membrane</keyword>
<keyword evidence="15" id="KW-0628">Postsynaptic cell membrane</keyword>
<evidence type="ECO:0000256" key="18">
    <source>
        <dbReference type="SAM" id="SignalP"/>
    </source>
</evidence>
<keyword evidence="12" id="KW-0675">Receptor</keyword>
<evidence type="ECO:0000256" key="3">
    <source>
        <dbReference type="ARBA" id="ARBA00022553"/>
    </source>
</evidence>
<sequence length="796" mass="89670">MTNVRKVMIQMLVILVLTNLSYSVGNFISHPFNASKVLTITAMFAMNEYSATFVATKLALEHINLNPDILPGYYLNMSWKDTQCDPSIGLKNLFDELSTPPIKIMALGASCSHVTEQVTRFTKEFKLLQVSPSSSSPVLSSKSVYPYFFRTIVSGDAFPVIMLDICRKFGWKRVSILNEKQEFFTAGSLALIKTAETRYQISVASSQEVDSDQDPYLALLTIRKTGNRVILAGFLPEMGRKIFCQAYHMDMTGPNYIWIIPDSLPKYWWRIHGNVTLRHSNKFCGRKEMDHAVKGYFSVSDYPIATKLYENTVSGFTPSKWLKVYKEYQQKHYPNYTANEQYAGYAYDAVWCIALSLNNSIRPLHKNHGTKLEKFVYHSSDFIDTFVSQMEELKFMGISGSVSFTFRGNRIGAVRVGRIQGSDLQNVEIAIYATFEESPVWKTTAIQWGTPGNSVPKDRPTSKIMTVSIPLELYVAIAVSVLSQSIILCLGFSIGYGALLAKIWDIYKIQTTAEGKLVRGTKNWQLYLMVFLVCVGNLLVVILFSVTDPIVIAERNYTEINADISAKLTGGLPEESLVTYIARYCVYQYSNIRLAVVSISNGILLIIGIVLSWKARAVVLPISNEAKYVGFSIYNVALFSIIGSVLSVTTQDRPVSNFGLTSLFILVIVFVTMFLSFLPRIYYVWKVVKANKQKAHESINDDRESATMKYHDEAKIKRRLSQNEVRNEIDRLNTSVSQLVNQAAVLRISLHKADKQVNTRRISTLGFVMYEKQSSNCGVIFVENIAETDSFSSVST</sequence>
<evidence type="ECO:0000256" key="7">
    <source>
        <dbReference type="ARBA" id="ARBA00023018"/>
    </source>
</evidence>
<evidence type="ECO:0000256" key="11">
    <source>
        <dbReference type="ARBA" id="ARBA00023157"/>
    </source>
</evidence>
<proteinExistence type="inferred from homology"/>
<evidence type="ECO:0000259" key="19">
    <source>
        <dbReference type="PROSITE" id="PS50259"/>
    </source>
</evidence>
<dbReference type="RefSeq" id="XP_002107632.1">
    <property type="nucleotide sequence ID" value="XM_002107596.1"/>
</dbReference>
<evidence type="ECO:0000256" key="12">
    <source>
        <dbReference type="ARBA" id="ARBA00023170"/>
    </source>
</evidence>
<feature type="transmembrane region" description="Helical" evidence="17">
    <location>
        <begin position="526"/>
        <end position="546"/>
    </location>
</feature>
<evidence type="ECO:0000256" key="1">
    <source>
        <dbReference type="ARBA" id="ARBA00008991"/>
    </source>
</evidence>
<dbReference type="CDD" id="cd06366">
    <property type="entry name" value="PBP1_GABAb_receptor"/>
    <property type="match status" value="1"/>
</dbReference>
<dbReference type="InterPro" id="IPR001828">
    <property type="entry name" value="ANF_lig-bd_rcpt"/>
</dbReference>
<dbReference type="InterPro" id="IPR017978">
    <property type="entry name" value="GPCR_3_C"/>
</dbReference>
<evidence type="ECO:0000313" key="21">
    <source>
        <dbReference type="Proteomes" id="UP000009022"/>
    </source>
</evidence>
<evidence type="ECO:0000256" key="9">
    <source>
        <dbReference type="ARBA" id="ARBA00023054"/>
    </source>
</evidence>
<name>B3RII8_TRIAD</name>
<comment type="subcellular location">
    <subcellularLocation>
        <location evidence="16">Postsynaptic cell membrane</location>
        <topology evidence="16">Multi-pass membrane protein</topology>
    </subcellularLocation>
</comment>
<dbReference type="GO" id="GO:0045211">
    <property type="term" value="C:postsynaptic membrane"/>
    <property type="evidence" value="ECO:0007669"/>
    <property type="project" value="UniProtKB-SubCell"/>
</dbReference>
<dbReference type="GeneID" id="6748847"/>
<evidence type="ECO:0000256" key="2">
    <source>
        <dbReference type="ARBA" id="ARBA00022475"/>
    </source>
</evidence>
<evidence type="ECO:0000256" key="15">
    <source>
        <dbReference type="ARBA" id="ARBA00023257"/>
    </source>
</evidence>
<dbReference type="Pfam" id="PF01094">
    <property type="entry name" value="ANF_receptor"/>
    <property type="match status" value="1"/>
</dbReference>
<protein>
    <recommendedName>
        <fullName evidence="19">G-protein coupled receptors family 3 profile domain-containing protein</fullName>
    </recommendedName>
</protein>
<gene>
    <name evidence="20" type="ORF">TRIADDRAFT_51333</name>
</gene>
<feature type="transmembrane region" description="Helical" evidence="17">
    <location>
        <begin position="473"/>
        <end position="499"/>
    </location>
</feature>
<evidence type="ECO:0000256" key="17">
    <source>
        <dbReference type="SAM" id="Phobius"/>
    </source>
</evidence>
<dbReference type="Pfam" id="PF00003">
    <property type="entry name" value="7tm_3"/>
    <property type="match status" value="1"/>
</dbReference>
<dbReference type="Proteomes" id="UP000009022">
    <property type="component" value="Unassembled WGS sequence"/>
</dbReference>
<evidence type="ECO:0000256" key="8">
    <source>
        <dbReference type="ARBA" id="ARBA00023040"/>
    </source>
</evidence>
<evidence type="ECO:0000256" key="10">
    <source>
        <dbReference type="ARBA" id="ARBA00023136"/>
    </source>
</evidence>
<comment type="similarity">
    <text evidence="1">Belongs to the G-protein coupled receptor 3 family. GABA-B receptor subfamily.</text>
</comment>
<dbReference type="PANTHER" id="PTHR10519">
    <property type="entry name" value="GABA-B RECEPTOR"/>
    <property type="match status" value="1"/>
</dbReference>
<dbReference type="CDD" id="cd15047">
    <property type="entry name" value="7tmC_GABA-B-like"/>
    <property type="match status" value="1"/>
</dbReference>
<evidence type="ECO:0000256" key="6">
    <source>
        <dbReference type="ARBA" id="ARBA00022989"/>
    </source>
</evidence>
<dbReference type="InterPro" id="IPR028082">
    <property type="entry name" value="Peripla_BP_I"/>
</dbReference>
<dbReference type="PANTHER" id="PTHR10519:SF78">
    <property type="entry name" value="G-PROTEIN COUPLED RECEPTORS FAMILY 3 PROFILE DOMAIN-CONTAINING PROTEIN"/>
    <property type="match status" value="1"/>
</dbReference>
<keyword evidence="13" id="KW-0325">Glycoprotein</keyword>
<dbReference type="GO" id="GO:0004965">
    <property type="term" value="F:G protein-coupled GABA receptor activity"/>
    <property type="evidence" value="ECO:0000318"/>
    <property type="project" value="GO_Central"/>
</dbReference>
<evidence type="ECO:0000313" key="20">
    <source>
        <dbReference type="EMBL" id="EDV28430.1"/>
    </source>
</evidence>
<evidence type="ECO:0000256" key="16">
    <source>
        <dbReference type="ARBA" id="ARBA00034104"/>
    </source>
</evidence>
<dbReference type="InterPro" id="IPR002455">
    <property type="entry name" value="GPCR3_GABA-B"/>
</dbReference>
<organism evidence="20 21">
    <name type="scientific">Trichoplax adhaerens</name>
    <name type="common">Trichoplax reptans</name>
    <dbReference type="NCBI Taxonomy" id="10228"/>
    <lineage>
        <taxon>Eukaryota</taxon>
        <taxon>Metazoa</taxon>
        <taxon>Placozoa</taxon>
        <taxon>Uniplacotomia</taxon>
        <taxon>Trichoplacea</taxon>
        <taxon>Trichoplacidae</taxon>
        <taxon>Trichoplax</taxon>
    </lineage>
</organism>
<dbReference type="AlphaFoldDB" id="B3RII8"/>
<dbReference type="eggNOG" id="KOG1055">
    <property type="taxonomic scope" value="Eukaryota"/>
</dbReference>
<keyword evidence="2" id="KW-1003">Cell membrane</keyword>